<dbReference type="Gene3D" id="3.30.1370.60">
    <property type="entry name" value="Hypothetical oxidoreductase yiak, domain 2"/>
    <property type="match status" value="1"/>
</dbReference>
<dbReference type="EMBL" id="VIFK01000007">
    <property type="protein sequence ID" value="TQF00645.1"/>
    <property type="molecule type" value="Genomic_DNA"/>
</dbReference>
<dbReference type="Proteomes" id="UP000315400">
    <property type="component" value="Unassembled WGS sequence"/>
</dbReference>
<dbReference type="Pfam" id="PF02615">
    <property type="entry name" value="Ldh_2"/>
    <property type="match status" value="1"/>
</dbReference>
<evidence type="ECO:0000256" key="2">
    <source>
        <dbReference type="ARBA" id="ARBA00023002"/>
    </source>
</evidence>
<comment type="caution">
    <text evidence="4">The sequence shown here is derived from an EMBL/GenBank/DDBJ whole genome shotgun (WGS) entry which is preliminary data.</text>
</comment>
<accession>A0A540VV45</accession>
<dbReference type="InterPro" id="IPR043144">
    <property type="entry name" value="Mal/L-sulf/L-lact_DH-like_ah"/>
</dbReference>
<name>A0A540VV45_9GAMM</name>
<organism evidence="4 5">
    <name type="scientific">Spiribacter salinus</name>
    <dbReference type="NCBI Taxonomy" id="1335746"/>
    <lineage>
        <taxon>Bacteria</taxon>
        <taxon>Pseudomonadati</taxon>
        <taxon>Pseudomonadota</taxon>
        <taxon>Gammaproteobacteria</taxon>
        <taxon>Chromatiales</taxon>
        <taxon>Ectothiorhodospiraceae</taxon>
        <taxon>Spiribacter</taxon>
    </lineage>
</organism>
<reference evidence="4 5" key="1">
    <citation type="submission" date="2019-06" db="EMBL/GenBank/DDBJ databases">
        <title>Metagenome assembled Genome of Spiribacter salinus SL48-SHIP from the microbial mat of Salt Lake 48 (Novosibirsk region, Russia).</title>
        <authorList>
            <person name="Shipova A."/>
            <person name="Rozanov A.S."/>
            <person name="Bryanskaya A.V."/>
            <person name="Peltek S.E."/>
        </authorList>
    </citation>
    <scope>NUCLEOTIDE SEQUENCE [LARGE SCALE GENOMIC DNA]</scope>
    <source>
        <strain evidence="4">SL48-SHIP-2</strain>
    </source>
</reference>
<keyword evidence="2" id="KW-0560">Oxidoreductase</keyword>
<dbReference type="PANTHER" id="PTHR11091">
    <property type="entry name" value="OXIDOREDUCTASE-RELATED"/>
    <property type="match status" value="1"/>
</dbReference>
<evidence type="ECO:0000313" key="4">
    <source>
        <dbReference type="EMBL" id="TQF00645.1"/>
    </source>
</evidence>
<evidence type="ECO:0000256" key="3">
    <source>
        <dbReference type="SAM" id="MobiDB-lite"/>
    </source>
</evidence>
<sequence>MSLVNITPDELHHLTAGALIASGASDSVAKAMAQAVVSAELDGIASHGLAYAPIYCEHVQCGKVDGQAEPVFSTLRPATGRVDAKCGFAHPAIDAALPPLTDMARQHGIAAVTLFNSYNCGVLGHHTERLARAGLIGLGFTNAPASIAPVGGRTPVIGTNPFSLAVPDLNNTGVALLIDQSASVVAKSEVTARKRQGEPLPEGWALDANGDPTTDPDAALAGSMVPSGGAKGFNAGLMTELFAAVLAGAHLGIEASPFAGTQGGPPQTGQCFIAIDPGAFGDNGFGGAVSRLLAAIAAEDDVRLPGERRLQNRARARQTGLQVDAGLLDRVKAISGE</sequence>
<dbReference type="PANTHER" id="PTHR11091:SF0">
    <property type="entry name" value="MALATE DEHYDROGENASE"/>
    <property type="match status" value="1"/>
</dbReference>
<proteinExistence type="inferred from homology"/>
<dbReference type="InterPro" id="IPR036111">
    <property type="entry name" value="Mal/L-sulfo/L-lacto_DH-like_sf"/>
</dbReference>
<dbReference type="Gene3D" id="1.10.1530.10">
    <property type="match status" value="1"/>
</dbReference>
<dbReference type="AlphaFoldDB" id="A0A540VV45"/>
<dbReference type="GO" id="GO:0016491">
    <property type="term" value="F:oxidoreductase activity"/>
    <property type="evidence" value="ECO:0007669"/>
    <property type="project" value="UniProtKB-KW"/>
</dbReference>
<protein>
    <submittedName>
        <fullName evidence="4">Ldh family oxidoreductase</fullName>
    </submittedName>
</protein>
<dbReference type="STRING" id="1260251.SPISAL_05330"/>
<evidence type="ECO:0000256" key="1">
    <source>
        <dbReference type="ARBA" id="ARBA00006056"/>
    </source>
</evidence>
<evidence type="ECO:0000313" key="5">
    <source>
        <dbReference type="Proteomes" id="UP000315400"/>
    </source>
</evidence>
<dbReference type="InterPro" id="IPR003767">
    <property type="entry name" value="Malate/L-lactate_DH-like"/>
</dbReference>
<comment type="similarity">
    <text evidence="1">Belongs to the LDH2/MDH2 oxidoreductase family.</text>
</comment>
<gene>
    <name evidence="4" type="ORF">FKY71_02195</name>
</gene>
<feature type="region of interest" description="Disordered" evidence="3">
    <location>
        <begin position="194"/>
        <end position="215"/>
    </location>
</feature>
<dbReference type="InterPro" id="IPR043143">
    <property type="entry name" value="Mal/L-sulf/L-lact_DH-like_NADP"/>
</dbReference>
<dbReference type="SUPFAM" id="SSF89733">
    <property type="entry name" value="L-sulfolactate dehydrogenase-like"/>
    <property type="match status" value="1"/>
</dbReference>